<evidence type="ECO:0000313" key="2">
    <source>
        <dbReference type="Proteomes" id="UP000188181"/>
    </source>
</evidence>
<dbReference type="AlphaFoldDB" id="A0A1Q2MFC3"/>
<dbReference type="STRING" id="1851148.SMSP2_01743"/>
<gene>
    <name evidence="1" type="ORF">SMSP2_01743</name>
</gene>
<dbReference type="Proteomes" id="UP000188181">
    <property type="component" value="Chromosome"/>
</dbReference>
<dbReference type="RefSeq" id="WP_146683554.1">
    <property type="nucleotide sequence ID" value="NZ_CP019646.1"/>
</dbReference>
<dbReference type="InterPro" id="IPR011990">
    <property type="entry name" value="TPR-like_helical_dom_sf"/>
</dbReference>
<name>A0A1Q2MFC3_9BACT</name>
<dbReference type="KEGG" id="pbas:SMSP2_01743"/>
<organism evidence="1 2">
    <name type="scientific">Limihaloglobus sulfuriphilus</name>
    <dbReference type="NCBI Taxonomy" id="1851148"/>
    <lineage>
        <taxon>Bacteria</taxon>
        <taxon>Pseudomonadati</taxon>
        <taxon>Planctomycetota</taxon>
        <taxon>Phycisphaerae</taxon>
        <taxon>Sedimentisphaerales</taxon>
        <taxon>Sedimentisphaeraceae</taxon>
        <taxon>Limihaloglobus</taxon>
    </lineage>
</organism>
<proteinExistence type="predicted"/>
<keyword evidence="2" id="KW-1185">Reference proteome</keyword>
<dbReference type="EMBL" id="CP019646">
    <property type="protein sequence ID" value="AQQ71370.1"/>
    <property type="molecule type" value="Genomic_DNA"/>
</dbReference>
<sequence>MIDSIHKNIKCKYCNGRIGPQENSSLLECQWCGSKFNLPLEFQNSEKRETPNLLDMAINAYQKEDYKTAMSYYDSVLKSKPTDYQAWLGKARSMFKFPENMTTPGYMTLFVEAYKKACLNAPDDKKNETINEAGDMVFTCIATRELCWQYMLFVKNKEKIDEQKIRNFNDALAESVDSLLSASEVVTYPGLFQMGERLHRVFFRGFIRADGKIRRAKTYVDKRNKRKLAVMYERFSPIYSKLPQLPLSDLSRGTKDGSKKQNN</sequence>
<reference evidence="2" key="1">
    <citation type="submission" date="2017-02" db="EMBL/GenBank/DDBJ databases">
        <title>Comparative genomics and description of representatives of a novel lineage of planctomycetes thriving in anoxic sediments.</title>
        <authorList>
            <person name="Spring S."/>
            <person name="Bunk B."/>
            <person name="Sproer C."/>
        </authorList>
    </citation>
    <scope>NUCLEOTIDE SEQUENCE [LARGE SCALE GENOMIC DNA]</scope>
    <source>
        <strain evidence="2">SM-Chi-D1</strain>
    </source>
</reference>
<dbReference type="SUPFAM" id="SSF48452">
    <property type="entry name" value="TPR-like"/>
    <property type="match status" value="1"/>
</dbReference>
<protein>
    <submittedName>
        <fullName evidence="1">Uncharacterized protein</fullName>
    </submittedName>
</protein>
<dbReference type="Gene3D" id="1.25.40.10">
    <property type="entry name" value="Tetratricopeptide repeat domain"/>
    <property type="match status" value="1"/>
</dbReference>
<accession>A0A1Q2MFC3</accession>
<evidence type="ECO:0000313" key="1">
    <source>
        <dbReference type="EMBL" id="AQQ71370.1"/>
    </source>
</evidence>